<dbReference type="AlphaFoldDB" id="A0A2U3AFI6"/>
<evidence type="ECO:0000313" key="4">
    <source>
        <dbReference type="EMBL" id="TDR42174.1"/>
    </source>
</evidence>
<sequence length="176" mass="19773">MTKQAYKVDAAHSHLGFQVKHMMISKVKGTFENFDAEMNLNPEDLTDAEIKFTIDVASIESRNEDRDNHLRSEDFFDADKFPKMTFVATDIKKTDADEYKLTGDFTIKDVTRPVTFDVEYGGKGTNPWGVEVVAFEAETKINRKDFGLSWNAALETGGVLVGEDIKIKVEIEANPA</sequence>
<dbReference type="Gene3D" id="2.40.128.110">
    <property type="entry name" value="Lipid/polyisoprenoid-binding, YceI-like"/>
    <property type="match status" value="1"/>
</dbReference>
<dbReference type="EMBL" id="SNZG01000004">
    <property type="protein sequence ID" value="TDR42174.1"/>
    <property type="molecule type" value="Genomic_DNA"/>
</dbReference>
<evidence type="ECO:0000313" key="3">
    <source>
        <dbReference type="EMBL" id="STX10907.1"/>
    </source>
</evidence>
<dbReference type="PANTHER" id="PTHR34406:SF1">
    <property type="entry name" value="PROTEIN YCEI"/>
    <property type="match status" value="1"/>
</dbReference>
<evidence type="ECO:0000256" key="1">
    <source>
        <dbReference type="ARBA" id="ARBA00008812"/>
    </source>
</evidence>
<dbReference type="PANTHER" id="PTHR34406">
    <property type="entry name" value="PROTEIN YCEI"/>
    <property type="match status" value="1"/>
</dbReference>
<dbReference type="SMART" id="SM00867">
    <property type="entry name" value="YceI"/>
    <property type="match status" value="1"/>
</dbReference>
<evidence type="ECO:0000313" key="5">
    <source>
        <dbReference type="Proteomes" id="UP000254330"/>
    </source>
</evidence>
<dbReference type="SUPFAM" id="SSF101874">
    <property type="entry name" value="YceI-like"/>
    <property type="match status" value="1"/>
</dbReference>
<proteinExistence type="inferred from homology"/>
<keyword evidence="6" id="KW-1185">Reference proteome</keyword>
<comment type="caution">
    <text evidence="3">The sequence shown here is derived from an EMBL/GenBank/DDBJ whole genome shotgun (WGS) entry which is preliminary data.</text>
</comment>
<dbReference type="Proteomes" id="UP000294641">
    <property type="component" value="Unassembled WGS sequence"/>
</dbReference>
<organism evidence="3 5">
    <name type="scientific">Kurthia zopfii</name>
    <dbReference type="NCBI Taxonomy" id="1650"/>
    <lineage>
        <taxon>Bacteria</taxon>
        <taxon>Bacillati</taxon>
        <taxon>Bacillota</taxon>
        <taxon>Bacilli</taxon>
        <taxon>Bacillales</taxon>
        <taxon>Caryophanaceae</taxon>
        <taxon>Kurthia</taxon>
    </lineage>
</organism>
<dbReference type="InterPro" id="IPR036761">
    <property type="entry name" value="TTHA0802/YceI-like_sf"/>
</dbReference>
<feature type="domain" description="Lipid/polyisoprenoid-binding YceI-like" evidence="2">
    <location>
        <begin position="5"/>
        <end position="174"/>
    </location>
</feature>
<dbReference type="RefSeq" id="WP_109348829.1">
    <property type="nucleotide sequence ID" value="NZ_BJUE01000002.1"/>
</dbReference>
<accession>A0A2U3AFI6</accession>
<dbReference type="Pfam" id="PF04264">
    <property type="entry name" value="YceI"/>
    <property type="match status" value="1"/>
</dbReference>
<reference evidence="3 5" key="1">
    <citation type="submission" date="2018-06" db="EMBL/GenBank/DDBJ databases">
        <authorList>
            <consortium name="Pathogen Informatics"/>
            <person name="Doyle S."/>
        </authorList>
    </citation>
    <scope>NUCLEOTIDE SEQUENCE [LARGE SCALE GENOMIC DNA]</scope>
    <source>
        <strain evidence="3 5">NCTC10597</strain>
    </source>
</reference>
<reference evidence="4 6" key="2">
    <citation type="submission" date="2019-03" db="EMBL/GenBank/DDBJ databases">
        <title>Genomic Encyclopedia of Type Strains, Phase IV (KMG-IV): sequencing the most valuable type-strain genomes for metagenomic binning, comparative biology and taxonomic classification.</title>
        <authorList>
            <person name="Goeker M."/>
        </authorList>
    </citation>
    <scope>NUCLEOTIDE SEQUENCE [LARGE SCALE GENOMIC DNA]</scope>
    <source>
        <strain evidence="4 6">DSM 20580</strain>
    </source>
</reference>
<dbReference type="OrthoDB" id="9811006at2"/>
<gene>
    <name evidence="4" type="ORF">DFR61_10464</name>
    <name evidence="3" type="ORF">NCTC10597_02699</name>
</gene>
<evidence type="ECO:0000313" key="6">
    <source>
        <dbReference type="Proteomes" id="UP000294641"/>
    </source>
</evidence>
<comment type="similarity">
    <text evidence="1">Belongs to the UPF0312 family.</text>
</comment>
<protein>
    <submittedName>
        <fullName evidence="4">Polyisoprenoid-binding protein YceI</fullName>
    </submittedName>
    <submittedName>
        <fullName evidence="3">Uncharacterized conserved protein</fullName>
    </submittedName>
</protein>
<dbReference type="Proteomes" id="UP000254330">
    <property type="component" value="Unassembled WGS sequence"/>
</dbReference>
<evidence type="ECO:0000259" key="2">
    <source>
        <dbReference type="SMART" id="SM00867"/>
    </source>
</evidence>
<name>A0A2U3AFI6_9BACL</name>
<dbReference type="EMBL" id="UGNP01000001">
    <property type="protein sequence ID" value="STX10907.1"/>
    <property type="molecule type" value="Genomic_DNA"/>
</dbReference>
<dbReference type="InterPro" id="IPR007372">
    <property type="entry name" value="Lipid/polyisoprenoid-bd_YceI"/>
</dbReference>